<dbReference type="InterPro" id="IPR006439">
    <property type="entry name" value="HAD-SF_hydro_IA"/>
</dbReference>
<organism evidence="2 3">
    <name type="scientific">Rhizobium rhizogenes NBRC 13257</name>
    <dbReference type="NCBI Taxonomy" id="1220581"/>
    <lineage>
        <taxon>Bacteria</taxon>
        <taxon>Pseudomonadati</taxon>
        <taxon>Pseudomonadota</taxon>
        <taxon>Alphaproteobacteria</taxon>
        <taxon>Hyphomicrobiales</taxon>
        <taxon>Rhizobiaceae</taxon>
        <taxon>Rhizobium/Agrobacterium group</taxon>
        <taxon>Rhizobium</taxon>
    </lineage>
</organism>
<dbReference type="Pfam" id="PF00702">
    <property type="entry name" value="Hydrolase"/>
    <property type="match status" value="1"/>
</dbReference>
<dbReference type="Gene3D" id="1.10.150.750">
    <property type="match status" value="1"/>
</dbReference>
<dbReference type="SUPFAM" id="SSF56784">
    <property type="entry name" value="HAD-like"/>
    <property type="match status" value="1"/>
</dbReference>
<dbReference type="NCBIfam" id="TIGR01493">
    <property type="entry name" value="HAD-SF-IA-v2"/>
    <property type="match status" value="1"/>
</dbReference>
<dbReference type="Gene3D" id="3.40.50.1000">
    <property type="entry name" value="HAD superfamily/HAD-like"/>
    <property type="match status" value="1"/>
</dbReference>
<accession>A0AA87PZY4</accession>
<dbReference type="AlphaFoldDB" id="A0AA87PZY4"/>
<comment type="caution">
    <text evidence="2">The sequence shown here is derived from an EMBL/GenBank/DDBJ whole genome shotgun (WGS) entry which is preliminary data.</text>
</comment>
<dbReference type="GO" id="GO:0019120">
    <property type="term" value="F:hydrolase activity, acting on acid halide bonds, in C-halide compounds"/>
    <property type="evidence" value="ECO:0007669"/>
    <property type="project" value="InterPro"/>
</dbReference>
<reference evidence="2 3" key="1">
    <citation type="submission" date="2014-05" db="EMBL/GenBank/DDBJ databases">
        <title>Whole genome shotgun sequence of Rhizobium rhizogenes NBRC 13257.</title>
        <authorList>
            <person name="Katano-Makiyama Y."/>
            <person name="Hosoyama A."/>
            <person name="Hashimoto M."/>
            <person name="Hosoyama Y."/>
            <person name="Noguchi M."/>
            <person name="Tsuchikane K."/>
            <person name="Kimura A."/>
            <person name="Ohji S."/>
            <person name="Ichikawa N."/>
            <person name="Yamazoe A."/>
            <person name="Fujita N."/>
        </authorList>
    </citation>
    <scope>NUCLEOTIDE SEQUENCE [LARGE SCALE GENOMIC DNA]</scope>
    <source>
        <strain evidence="2 3">NBRC 13257</strain>
    </source>
</reference>
<sequence>MTKLTDFKALTFDCYGTLIDWEAGLWNALQPLLSEGGLTTDREEALELFGRLEMEQEVETPSLRYSSLLGIVHARMAKFWGARVSSEMHDRFGMSVPDWPPFPDSAGALCYLKKHYKIIILSNVDRTSFAASNRKLGVNFDAVYTAEDIGSYKPDPRNFTYLLDHLRDDFGIAPSQVLHTAQSLHHDHVPAAKAGLARAWIDRRSGRPGGGATPVPSNIPPVDFVFKSLAEFVDTHRSAVGA</sequence>
<dbReference type="InterPro" id="IPR006328">
    <property type="entry name" value="2-HAD"/>
</dbReference>
<dbReference type="RefSeq" id="WP_042471698.1">
    <property type="nucleotide sequence ID" value="NZ_BAYX01000004.1"/>
</dbReference>
<gene>
    <name evidence="2" type="ORF">RRH01S_04_03740</name>
</gene>
<name>A0AA87PZY4_RHIRH</name>
<keyword evidence="1 2" id="KW-0378">Hydrolase</keyword>
<dbReference type="Proteomes" id="UP000026941">
    <property type="component" value="Unassembled WGS sequence"/>
</dbReference>
<dbReference type="InterPro" id="IPR023214">
    <property type="entry name" value="HAD_sf"/>
</dbReference>
<evidence type="ECO:0000256" key="1">
    <source>
        <dbReference type="ARBA" id="ARBA00022801"/>
    </source>
</evidence>
<dbReference type="PANTHER" id="PTHR43316:SF9">
    <property type="entry name" value="ACID DEHALOGENASE, PUTATIVE (AFU_ORTHOLOGUE AFUA_6G14460)-RELATED"/>
    <property type="match status" value="1"/>
</dbReference>
<dbReference type="NCBIfam" id="TIGR01428">
    <property type="entry name" value="HAD_type_II"/>
    <property type="match status" value="1"/>
</dbReference>
<evidence type="ECO:0000313" key="3">
    <source>
        <dbReference type="Proteomes" id="UP000026941"/>
    </source>
</evidence>
<evidence type="ECO:0000313" key="2">
    <source>
        <dbReference type="EMBL" id="GAJ92820.1"/>
    </source>
</evidence>
<dbReference type="EMBL" id="BAYX01000004">
    <property type="protein sequence ID" value="GAJ92820.1"/>
    <property type="molecule type" value="Genomic_DNA"/>
</dbReference>
<dbReference type="SFLD" id="SFLDG01129">
    <property type="entry name" value="C1.5:_HAD__Beta-PGM__Phosphata"/>
    <property type="match status" value="1"/>
</dbReference>
<dbReference type="SFLD" id="SFLDS00003">
    <property type="entry name" value="Haloacid_Dehalogenase"/>
    <property type="match status" value="1"/>
</dbReference>
<dbReference type="PANTHER" id="PTHR43316">
    <property type="entry name" value="HYDROLASE, HALOACID DELAHOGENASE-RELATED"/>
    <property type="match status" value="1"/>
</dbReference>
<dbReference type="InterPro" id="IPR036412">
    <property type="entry name" value="HAD-like_sf"/>
</dbReference>
<dbReference type="InterPro" id="IPR051540">
    <property type="entry name" value="S-2-haloacid_dehalogenase"/>
</dbReference>
<dbReference type="PRINTS" id="PR00413">
    <property type="entry name" value="HADHALOGNASE"/>
</dbReference>
<proteinExistence type="predicted"/>
<protein>
    <submittedName>
        <fullName evidence="2">Hydrolase</fullName>
    </submittedName>
</protein>